<name>A0A6L2MJ62_TANCI</name>
<dbReference type="AlphaFoldDB" id="A0A6L2MJ62"/>
<proteinExistence type="predicted"/>
<dbReference type="EMBL" id="BKCJ010006793">
    <property type="protein sequence ID" value="GEU73973.1"/>
    <property type="molecule type" value="Genomic_DNA"/>
</dbReference>
<feature type="compositionally biased region" description="Basic and acidic residues" evidence="1">
    <location>
        <begin position="9"/>
        <end position="20"/>
    </location>
</feature>
<gene>
    <name evidence="2" type="ORF">Tci_045951</name>
</gene>
<evidence type="ECO:0000256" key="1">
    <source>
        <dbReference type="SAM" id="MobiDB-lite"/>
    </source>
</evidence>
<organism evidence="2">
    <name type="scientific">Tanacetum cinerariifolium</name>
    <name type="common">Dalmatian daisy</name>
    <name type="synonym">Chrysanthemum cinerariifolium</name>
    <dbReference type="NCBI Taxonomy" id="118510"/>
    <lineage>
        <taxon>Eukaryota</taxon>
        <taxon>Viridiplantae</taxon>
        <taxon>Streptophyta</taxon>
        <taxon>Embryophyta</taxon>
        <taxon>Tracheophyta</taxon>
        <taxon>Spermatophyta</taxon>
        <taxon>Magnoliopsida</taxon>
        <taxon>eudicotyledons</taxon>
        <taxon>Gunneridae</taxon>
        <taxon>Pentapetalae</taxon>
        <taxon>asterids</taxon>
        <taxon>campanulids</taxon>
        <taxon>Asterales</taxon>
        <taxon>Asteraceae</taxon>
        <taxon>Asteroideae</taxon>
        <taxon>Anthemideae</taxon>
        <taxon>Anthemidinae</taxon>
        <taxon>Tanacetum</taxon>
    </lineage>
</organism>
<accession>A0A6L2MJ62</accession>
<protein>
    <submittedName>
        <fullName evidence="2">Uncharacterized protein</fullName>
    </submittedName>
</protein>
<feature type="region of interest" description="Disordered" evidence="1">
    <location>
        <begin position="1"/>
        <end position="54"/>
    </location>
</feature>
<comment type="caution">
    <text evidence="2">The sequence shown here is derived from an EMBL/GenBank/DDBJ whole genome shotgun (WGS) entry which is preliminary data.</text>
</comment>
<reference evidence="2" key="1">
    <citation type="journal article" date="2019" name="Sci. Rep.">
        <title>Draft genome of Tanacetum cinerariifolium, the natural source of mosquito coil.</title>
        <authorList>
            <person name="Yamashiro T."/>
            <person name="Shiraishi A."/>
            <person name="Satake H."/>
            <person name="Nakayama K."/>
        </authorList>
    </citation>
    <scope>NUCLEOTIDE SEQUENCE</scope>
</reference>
<sequence>MVQQLGEDEGVHKELDDRLVRAATTTSSLEAERDSEYSGDEESLVEDASKQESRINAIDTDEDITLVSATNNKMFDIDVLGGEEVFFVGQNENIVEEVVGVAQVSTTATTVTITTKEITLAQDKGKEIMIEEPVKPKKKDQIKLDEEAAKTERLQAHEQEELSDAVKATLFQKLLEKSRNHFAAKKSRIEKEQTTNISSTEKDNIAFRRVNTFEDFRIELVEGKEKREGEELVQEITKKQKVEDEKKG</sequence>
<feature type="region of interest" description="Disordered" evidence="1">
    <location>
        <begin position="229"/>
        <end position="248"/>
    </location>
</feature>
<evidence type="ECO:0000313" key="2">
    <source>
        <dbReference type="EMBL" id="GEU73973.1"/>
    </source>
</evidence>